<feature type="transmembrane region" description="Helical" evidence="9">
    <location>
        <begin position="148"/>
        <end position="173"/>
    </location>
</feature>
<proteinExistence type="inferred from homology"/>
<dbReference type="EMBL" id="NIBG01000006">
    <property type="protein sequence ID" value="PAB59732.1"/>
    <property type="molecule type" value="Genomic_DNA"/>
</dbReference>
<evidence type="ECO:0000256" key="1">
    <source>
        <dbReference type="ARBA" id="ARBA00004651"/>
    </source>
</evidence>
<dbReference type="PANTHER" id="PTHR43337">
    <property type="entry name" value="XANTHINE/URACIL PERMEASE C887.17-RELATED"/>
    <property type="match status" value="1"/>
</dbReference>
<feature type="transmembrane region" description="Helical" evidence="9">
    <location>
        <begin position="439"/>
        <end position="455"/>
    </location>
</feature>
<feature type="transmembrane region" description="Helical" evidence="9">
    <location>
        <begin position="352"/>
        <end position="383"/>
    </location>
</feature>
<comment type="caution">
    <text evidence="10">The sequence shown here is derived from an EMBL/GenBank/DDBJ whole genome shotgun (WGS) entry which is preliminary data.</text>
</comment>
<comment type="similarity">
    <text evidence="2 8">Belongs to the nucleobase:cation symporter-2 (NCS2) (TC 2.A.40) family. Azg-like subfamily.</text>
</comment>
<keyword evidence="7 8" id="KW-0472">Membrane</keyword>
<sequence length="456" mass="48277">MKIKEGKQLSSFTKNDGFFERKFKLSENNTNVKTEIMAGITTFMTMAYILIVNPLTLSATGMDFGAVFTATAVSAIFATLIMALYANLPFALAPGMGLNAFFAFSVVLGMGYSWQFALTAVFIEGIIFIILTFFNVREAIINSIPLNLKRAVSVGIGLFIALIGLVNAGIIVSGKFHVGDGKLDGLIVKLGDVTSGAPLLGLIGLLITGVLLARGVKGALLIGILLSTIIGIPMGVTNVEGFKLISAPPSLTPILFKLDFSNVFSMDMLIVLFTFLFVDMFDTVGTLVGVATKADMLDEKGTLPRAKQALFADAVGTTLGALLGTSTVTTYVESASGVAEGGRTGLTALSTAGMFALALLFSPVFIMIPGAATAPALILVGLFMMSPILKIDFDDFTEAIPAFLAIIMMPLAYSIAEGIVFGMVSYVLLKTLTGKSKEVSPLMYIISILFVIKFFI</sequence>
<evidence type="ECO:0000256" key="8">
    <source>
        <dbReference type="PIRNR" id="PIRNR005353"/>
    </source>
</evidence>
<evidence type="ECO:0000313" key="11">
    <source>
        <dbReference type="Proteomes" id="UP000216024"/>
    </source>
</evidence>
<dbReference type="GO" id="GO:0005345">
    <property type="term" value="F:purine nucleobase transmembrane transporter activity"/>
    <property type="evidence" value="ECO:0007669"/>
    <property type="project" value="TreeGrafter"/>
</dbReference>
<feature type="transmembrane region" description="Helical" evidence="9">
    <location>
        <begin position="268"/>
        <end position="290"/>
    </location>
</feature>
<dbReference type="PIRSF" id="PIRSF005353">
    <property type="entry name" value="PbuG"/>
    <property type="match status" value="1"/>
</dbReference>
<protein>
    <submittedName>
        <fullName evidence="10">Guanine permease</fullName>
    </submittedName>
</protein>
<evidence type="ECO:0000256" key="2">
    <source>
        <dbReference type="ARBA" id="ARBA00005697"/>
    </source>
</evidence>
<keyword evidence="5 8" id="KW-0812">Transmembrane</keyword>
<dbReference type="InterPro" id="IPR045018">
    <property type="entry name" value="Azg-like"/>
</dbReference>
<gene>
    <name evidence="10" type="ORF">CCE28_09200</name>
</gene>
<evidence type="ECO:0000256" key="6">
    <source>
        <dbReference type="ARBA" id="ARBA00022989"/>
    </source>
</evidence>
<organism evidence="10 11">
    <name type="scientific">Anaeromicrobium sediminis</name>
    <dbReference type="NCBI Taxonomy" id="1478221"/>
    <lineage>
        <taxon>Bacteria</taxon>
        <taxon>Bacillati</taxon>
        <taxon>Bacillota</taxon>
        <taxon>Clostridia</taxon>
        <taxon>Peptostreptococcales</taxon>
        <taxon>Thermotaleaceae</taxon>
        <taxon>Anaeromicrobium</taxon>
    </lineage>
</organism>
<dbReference type="PANTHER" id="PTHR43337:SF1">
    <property type="entry name" value="XANTHINE_URACIL PERMEASE C887.17-RELATED"/>
    <property type="match status" value="1"/>
</dbReference>
<dbReference type="Pfam" id="PF00860">
    <property type="entry name" value="Xan_ur_permease"/>
    <property type="match status" value="1"/>
</dbReference>
<feature type="transmembrane region" description="Helical" evidence="9">
    <location>
        <begin position="403"/>
        <end position="427"/>
    </location>
</feature>
<comment type="subcellular location">
    <subcellularLocation>
        <location evidence="1 8">Cell membrane</location>
        <topology evidence="1 8">Multi-pass membrane protein</topology>
    </subcellularLocation>
</comment>
<dbReference type="InterPro" id="IPR026033">
    <property type="entry name" value="Azg-like_bact_archaea"/>
</dbReference>
<feature type="transmembrane region" description="Helical" evidence="9">
    <location>
        <begin position="219"/>
        <end position="236"/>
    </location>
</feature>
<dbReference type="InterPro" id="IPR006043">
    <property type="entry name" value="NCS2"/>
</dbReference>
<keyword evidence="4 8" id="KW-1003">Cell membrane</keyword>
<reference evidence="10 11" key="1">
    <citation type="submission" date="2017-06" db="EMBL/GenBank/DDBJ databases">
        <title>Draft genome sequence of anaerobic fermentative bacterium Anaeromicrobium sediminis DY2726D isolated from West Pacific Ocean sediments.</title>
        <authorList>
            <person name="Zeng X."/>
        </authorList>
    </citation>
    <scope>NUCLEOTIDE SEQUENCE [LARGE SCALE GENOMIC DNA]</scope>
    <source>
        <strain evidence="10 11">DY2726D</strain>
    </source>
</reference>
<keyword evidence="11" id="KW-1185">Reference proteome</keyword>
<dbReference type="GO" id="GO:0005886">
    <property type="term" value="C:plasma membrane"/>
    <property type="evidence" value="ECO:0007669"/>
    <property type="project" value="UniProtKB-SubCell"/>
</dbReference>
<dbReference type="Proteomes" id="UP000216024">
    <property type="component" value="Unassembled WGS sequence"/>
</dbReference>
<evidence type="ECO:0000256" key="3">
    <source>
        <dbReference type="ARBA" id="ARBA00022448"/>
    </source>
</evidence>
<dbReference type="AlphaFoldDB" id="A0A267MJY8"/>
<evidence type="ECO:0000256" key="9">
    <source>
        <dbReference type="SAM" id="Phobius"/>
    </source>
</evidence>
<keyword evidence="3 8" id="KW-0813">Transport</keyword>
<evidence type="ECO:0000256" key="7">
    <source>
        <dbReference type="ARBA" id="ARBA00023136"/>
    </source>
</evidence>
<evidence type="ECO:0000313" key="10">
    <source>
        <dbReference type="EMBL" id="PAB59732.1"/>
    </source>
</evidence>
<evidence type="ECO:0000256" key="5">
    <source>
        <dbReference type="ARBA" id="ARBA00022692"/>
    </source>
</evidence>
<name>A0A267MJY8_9FIRM</name>
<dbReference type="OrthoDB" id="9808458at2"/>
<dbReference type="RefSeq" id="WP_095133205.1">
    <property type="nucleotide sequence ID" value="NZ_NIBG01000006.1"/>
</dbReference>
<feature type="transmembrane region" description="Helical" evidence="9">
    <location>
        <begin position="310"/>
        <end position="332"/>
    </location>
</feature>
<accession>A0A267MJY8</accession>
<feature type="transmembrane region" description="Helical" evidence="9">
    <location>
        <begin position="116"/>
        <end position="136"/>
    </location>
</feature>
<feature type="transmembrane region" description="Helical" evidence="9">
    <location>
        <begin position="32"/>
        <end position="52"/>
    </location>
</feature>
<keyword evidence="6 8" id="KW-1133">Transmembrane helix</keyword>
<feature type="transmembrane region" description="Helical" evidence="9">
    <location>
        <begin position="193"/>
        <end position="212"/>
    </location>
</feature>
<feature type="transmembrane region" description="Helical" evidence="9">
    <location>
        <begin position="92"/>
        <end position="110"/>
    </location>
</feature>
<feature type="transmembrane region" description="Helical" evidence="9">
    <location>
        <begin position="64"/>
        <end position="85"/>
    </location>
</feature>
<evidence type="ECO:0000256" key="4">
    <source>
        <dbReference type="ARBA" id="ARBA00022475"/>
    </source>
</evidence>